<dbReference type="Pfam" id="PF16347">
    <property type="entry name" value="SGSH_C"/>
    <property type="match status" value="1"/>
</dbReference>
<evidence type="ECO:0000259" key="1">
    <source>
        <dbReference type="Pfam" id="PF16347"/>
    </source>
</evidence>
<dbReference type="InterPro" id="IPR051849">
    <property type="entry name" value="GAG-degrading_sulfatase"/>
</dbReference>
<dbReference type="PANTHER" id="PTHR46615">
    <property type="entry name" value="ARYLSULFATASE K"/>
    <property type="match status" value="1"/>
</dbReference>
<dbReference type="GO" id="GO:0004065">
    <property type="term" value="F:arylsulfatase activity"/>
    <property type="evidence" value="ECO:0007669"/>
    <property type="project" value="TreeGrafter"/>
</dbReference>
<organism evidence="2">
    <name type="scientific">marine metagenome</name>
    <dbReference type="NCBI Taxonomy" id="408172"/>
    <lineage>
        <taxon>unclassified sequences</taxon>
        <taxon>metagenomes</taxon>
        <taxon>ecological metagenomes</taxon>
    </lineage>
</organism>
<protein>
    <recommendedName>
        <fullName evidence="1">N-sulphoglucosamine sulphohydrolase C-terminal domain-containing protein</fullName>
    </recommendedName>
</protein>
<dbReference type="InterPro" id="IPR032506">
    <property type="entry name" value="SGSH_C"/>
</dbReference>
<gene>
    <name evidence="2" type="ORF">METZ01_LOCUS275288</name>
</gene>
<feature type="domain" description="N-sulphoglucosamine sulphohydrolase C-terminal" evidence="1">
    <location>
        <begin position="56"/>
        <end position="200"/>
    </location>
</feature>
<feature type="non-terminal residue" evidence="2">
    <location>
        <position position="201"/>
    </location>
</feature>
<reference evidence="2" key="1">
    <citation type="submission" date="2018-05" db="EMBL/GenBank/DDBJ databases">
        <authorList>
            <person name="Lanie J.A."/>
            <person name="Ng W.-L."/>
            <person name="Kazmierczak K.M."/>
            <person name="Andrzejewski T.M."/>
            <person name="Davidsen T.M."/>
            <person name="Wayne K.J."/>
            <person name="Tettelin H."/>
            <person name="Glass J.I."/>
            <person name="Rusch D."/>
            <person name="Podicherti R."/>
            <person name="Tsui H.-C.T."/>
            <person name="Winkler M.E."/>
        </authorList>
    </citation>
    <scope>NUCLEOTIDE SEQUENCE</scope>
</reference>
<dbReference type="InterPro" id="IPR017850">
    <property type="entry name" value="Alkaline_phosphatase_core_sf"/>
</dbReference>
<sequence>ASHLSWNDWQEVIAAYWVFCTYIADQIGRILDCLKKTGQWNNTVIIFSSDHGDMLGSHRLFNKGFHMYDETHHIPLIISHADKTQEASICDRFVSLVDLMPTFLDLAGVEVPDHLDGQSLCSFLTGQEVADWRNDIFAEFHGYESTLASVRMVRTKSWKYVYNPSSEDELYDMVSDSAELYNLADQLGYKHVLRRMKERMV</sequence>
<dbReference type="AlphaFoldDB" id="A0A382KBV1"/>
<feature type="non-terminal residue" evidence="2">
    <location>
        <position position="1"/>
    </location>
</feature>
<dbReference type="PANTHER" id="PTHR46615:SF1">
    <property type="entry name" value="ARYLSULFATASE K"/>
    <property type="match status" value="1"/>
</dbReference>
<proteinExistence type="predicted"/>
<dbReference type="Gene3D" id="3.40.720.10">
    <property type="entry name" value="Alkaline Phosphatase, subunit A"/>
    <property type="match status" value="1"/>
</dbReference>
<dbReference type="GO" id="GO:0015024">
    <property type="term" value="F:glucuronate-2-sulfatase activity"/>
    <property type="evidence" value="ECO:0007669"/>
    <property type="project" value="TreeGrafter"/>
</dbReference>
<dbReference type="SUPFAM" id="SSF53649">
    <property type="entry name" value="Alkaline phosphatase-like"/>
    <property type="match status" value="1"/>
</dbReference>
<evidence type="ECO:0000313" key="2">
    <source>
        <dbReference type="EMBL" id="SVC22434.1"/>
    </source>
</evidence>
<dbReference type="EMBL" id="UINC01079947">
    <property type="protein sequence ID" value="SVC22434.1"/>
    <property type="molecule type" value="Genomic_DNA"/>
</dbReference>
<name>A0A382KBV1_9ZZZZ</name>
<accession>A0A382KBV1</accession>